<dbReference type="InterPro" id="IPR001734">
    <property type="entry name" value="Na/solute_symporter"/>
</dbReference>
<keyword evidence="7" id="KW-0915">Sodium</keyword>
<evidence type="ECO:0000256" key="5">
    <source>
        <dbReference type="ARBA" id="ARBA00022692"/>
    </source>
</evidence>
<evidence type="ECO:0000256" key="1">
    <source>
        <dbReference type="ARBA" id="ARBA00004651"/>
    </source>
</evidence>
<proteinExistence type="inferred from homology"/>
<evidence type="ECO:0000256" key="10">
    <source>
        <dbReference type="ARBA" id="ARBA00023201"/>
    </source>
</evidence>
<dbReference type="PANTHER" id="PTHR42985">
    <property type="entry name" value="SODIUM-COUPLED MONOCARBOXYLATE TRANSPORTER"/>
    <property type="match status" value="1"/>
</dbReference>
<keyword evidence="8" id="KW-0406">Ion transport</keyword>
<evidence type="ECO:0000256" key="11">
    <source>
        <dbReference type="SAM" id="Phobius"/>
    </source>
</evidence>
<keyword evidence="6 11" id="KW-1133">Transmembrane helix</keyword>
<dbReference type="GO" id="GO:0006814">
    <property type="term" value="P:sodium ion transport"/>
    <property type="evidence" value="ECO:0007669"/>
    <property type="project" value="UniProtKB-KW"/>
</dbReference>
<feature type="transmembrane region" description="Helical" evidence="11">
    <location>
        <begin position="32"/>
        <end position="50"/>
    </location>
</feature>
<dbReference type="InterPro" id="IPR051163">
    <property type="entry name" value="Sodium:Solute_Symporter_SSF"/>
</dbReference>
<keyword evidence="5 11" id="KW-0812">Transmembrane</keyword>
<evidence type="ECO:0000313" key="12">
    <source>
        <dbReference type="EMBL" id="KAF6214648.1"/>
    </source>
</evidence>
<dbReference type="EMBL" id="WIXP02000002">
    <property type="protein sequence ID" value="KAF6214648.1"/>
    <property type="molecule type" value="Genomic_DNA"/>
</dbReference>
<evidence type="ECO:0000256" key="8">
    <source>
        <dbReference type="ARBA" id="ARBA00023065"/>
    </source>
</evidence>
<dbReference type="OrthoDB" id="6132759at2759"/>
<dbReference type="Gene3D" id="1.20.1730.10">
    <property type="entry name" value="Sodium/glucose cotransporter"/>
    <property type="match status" value="1"/>
</dbReference>
<dbReference type="GO" id="GO:0015293">
    <property type="term" value="F:symporter activity"/>
    <property type="evidence" value="ECO:0007669"/>
    <property type="project" value="TreeGrafter"/>
</dbReference>
<evidence type="ECO:0000313" key="13">
    <source>
        <dbReference type="Proteomes" id="UP000466442"/>
    </source>
</evidence>
<evidence type="ECO:0000256" key="4">
    <source>
        <dbReference type="ARBA" id="ARBA00022475"/>
    </source>
</evidence>
<sequence>MSLVTAYVSGITLLGIPSEVYLYGTQCQAAVFIYFLIGTFSAYVVVPVFYKLQLFSSYD</sequence>
<dbReference type="InterPro" id="IPR038377">
    <property type="entry name" value="Na/Glc_symporter_sf"/>
</dbReference>
<keyword evidence="9 11" id="KW-0472">Membrane</keyword>
<gene>
    <name evidence="12" type="ORF">GE061_009391</name>
</gene>
<accession>A0A8S9Y253</accession>
<comment type="caution">
    <text evidence="12">The sequence shown here is derived from an EMBL/GenBank/DDBJ whole genome shotgun (WGS) entry which is preliminary data.</text>
</comment>
<keyword evidence="13" id="KW-1185">Reference proteome</keyword>
<dbReference type="PROSITE" id="PS50283">
    <property type="entry name" value="NA_SOLUT_SYMP_3"/>
    <property type="match status" value="1"/>
</dbReference>
<dbReference type="Proteomes" id="UP000466442">
    <property type="component" value="Unassembled WGS sequence"/>
</dbReference>
<evidence type="ECO:0000256" key="2">
    <source>
        <dbReference type="ARBA" id="ARBA00006434"/>
    </source>
</evidence>
<keyword evidence="3" id="KW-0813">Transport</keyword>
<evidence type="ECO:0000256" key="9">
    <source>
        <dbReference type="ARBA" id="ARBA00023136"/>
    </source>
</evidence>
<dbReference type="AlphaFoldDB" id="A0A8S9Y253"/>
<protein>
    <submittedName>
        <fullName evidence="12">Uncharacterized protein</fullName>
    </submittedName>
</protein>
<evidence type="ECO:0000256" key="7">
    <source>
        <dbReference type="ARBA" id="ARBA00023053"/>
    </source>
</evidence>
<evidence type="ECO:0000256" key="3">
    <source>
        <dbReference type="ARBA" id="ARBA00022448"/>
    </source>
</evidence>
<reference evidence="12" key="1">
    <citation type="journal article" date="2021" name="Mol. Ecol. Resour.">
        <title>Apolygus lucorum genome provides insights into omnivorousness and mesophyll feeding.</title>
        <authorList>
            <person name="Liu Y."/>
            <person name="Liu H."/>
            <person name="Wang H."/>
            <person name="Huang T."/>
            <person name="Liu B."/>
            <person name="Yang B."/>
            <person name="Yin L."/>
            <person name="Li B."/>
            <person name="Zhang Y."/>
            <person name="Zhang S."/>
            <person name="Jiang F."/>
            <person name="Zhang X."/>
            <person name="Ren Y."/>
            <person name="Wang B."/>
            <person name="Wang S."/>
            <person name="Lu Y."/>
            <person name="Wu K."/>
            <person name="Fan W."/>
            <person name="Wang G."/>
        </authorList>
    </citation>
    <scope>NUCLEOTIDE SEQUENCE</scope>
    <source>
        <strain evidence="12">12Hb</strain>
    </source>
</reference>
<comment type="similarity">
    <text evidence="2">Belongs to the sodium:solute symporter (SSF) (TC 2.A.21) family.</text>
</comment>
<evidence type="ECO:0000256" key="6">
    <source>
        <dbReference type="ARBA" id="ARBA00022989"/>
    </source>
</evidence>
<organism evidence="12 13">
    <name type="scientific">Apolygus lucorum</name>
    <name type="common">Small green plant bug</name>
    <name type="synonym">Lygocoris lucorum</name>
    <dbReference type="NCBI Taxonomy" id="248454"/>
    <lineage>
        <taxon>Eukaryota</taxon>
        <taxon>Metazoa</taxon>
        <taxon>Ecdysozoa</taxon>
        <taxon>Arthropoda</taxon>
        <taxon>Hexapoda</taxon>
        <taxon>Insecta</taxon>
        <taxon>Pterygota</taxon>
        <taxon>Neoptera</taxon>
        <taxon>Paraneoptera</taxon>
        <taxon>Hemiptera</taxon>
        <taxon>Heteroptera</taxon>
        <taxon>Panheteroptera</taxon>
        <taxon>Cimicomorpha</taxon>
        <taxon>Miridae</taxon>
        <taxon>Mirini</taxon>
        <taxon>Apolygus</taxon>
    </lineage>
</organism>
<dbReference type="GO" id="GO:0005886">
    <property type="term" value="C:plasma membrane"/>
    <property type="evidence" value="ECO:0007669"/>
    <property type="project" value="UniProtKB-SubCell"/>
</dbReference>
<name>A0A8S9Y253_APOLU</name>
<comment type="subcellular location">
    <subcellularLocation>
        <location evidence="1">Cell membrane</location>
        <topology evidence="1">Multi-pass membrane protein</topology>
    </subcellularLocation>
</comment>
<keyword evidence="4" id="KW-1003">Cell membrane</keyword>
<feature type="non-terminal residue" evidence="12">
    <location>
        <position position="59"/>
    </location>
</feature>
<dbReference type="PANTHER" id="PTHR42985:SF39">
    <property type="entry name" value="GH10366P"/>
    <property type="match status" value="1"/>
</dbReference>
<keyword evidence="10" id="KW-0739">Sodium transport</keyword>